<dbReference type="GO" id="GO:0008967">
    <property type="term" value="F:phosphoglycolate phosphatase activity"/>
    <property type="evidence" value="ECO:0007669"/>
    <property type="project" value="UniProtKB-EC"/>
</dbReference>
<dbReference type="Proteomes" id="UP000034076">
    <property type="component" value="Unassembled WGS sequence"/>
</dbReference>
<dbReference type="InterPro" id="IPR036412">
    <property type="entry name" value="HAD-like_sf"/>
</dbReference>
<gene>
    <name evidence="1" type="ORF">CHK_0255</name>
</gene>
<dbReference type="SUPFAM" id="SSF56784">
    <property type="entry name" value="HAD-like"/>
    <property type="match status" value="1"/>
</dbReference>
<name>A0A0M2NP26_9FIRM</name>
<dbReference type="InterPro" id="IPR050155">
    <property type="entry name" value="HAD-like_hydrolase_sf"/>
</dbReference>
<dbReference type="Gene3D" id="1.10.150.240">
    <property type="entry name" value="Putative phosphatase, domain 2"/>
    <property type="match status" value="1"/>
</dbReference>
<keyword evidence="2" id="KW-1185">Reference proteome</keyword>
<dbReference type="Gene3D" id="3.40.50.1000">
    <property type="entry name" value="HAD superfamily/HAD-like"/>
    <property type="match status" value="1"/>
</dbReference>
<reference evidence="1 2" key="1">
    <citation type="submission" date="2015-04" db="EMBL/GenBank/DDBJ databases">
        <title>Draft genome sequence of bacteremic isolate Catabacter hongkongensis type strain HKU16T.</title>
        <authorList>
            <person name="Lau S.K."/>
            <person name="Teng J.L."/>
            <person name="Huang Y."/>
            <person name="Curreem S.O."/>
            <person name="Tsui S.K."/>
            <person name="Woo P.C."/>
        </authorList>
    </citation>
    <scope>NUCLEOTIDE SEQUENCE [LARGE SCALE GENOMIC DNA]</scope>
    <source>
        <strain evidence="1 2">HKU16</strain>
    </source>
</reference>
<evidence type="ECO:0000313" key="2">
    <source>
        <dbReference type="Proteomes" id="UP000034076"/>
    </source>
</evidence>
<dbReference type="SFLD" id="SFLDG01129">
    <property type="entry name" value="C1.5:_HAD__Beta-PGM__Phosphata"/>
    <property type="match status" value="1"/>
</dbReference>
<protein>
    <submittedName>
        <fullName evidence="1">Phosphoglycolate phosphatase</fullName>
        <ecNumber evidence="1">3.1.3.18</ecNumber>
    </submittedName>
</protein>
<dbReference type="SFLD" id="SFLDS00003">
    <property type="entry name" value="Haloacid_Dehalogenase"/>
    <property type="match status" value="1"/>
</dbReference>
<accession>A0A0M2NP26</accession>
<dbReference type="EC" id="3.1.3.18" evidence="1"/>
<dbReference type="STRING" id="270498.CHK_0255"/>
<dbReference type="SFLD" id="SFLDG01135">
    <property type="entry name" value="C1.5.6:_HAD__Beta-PGM__Phospha"/>
    <property type="match status" value="1"/>
</dbReference>
<dbReference type="PANTHER" id="PTHR43434">
    <property type="entry name" value="PHOSPHOGLYCOLATE PHOSPHATASE"/>
    <property type="match status" value="1"/>
</dbReference>
<dbReference type="GO" id="GO:0004713">
    <property type="term" value="F:protein tyrosine kinase activity"/>
    <property type="evidence" value="ECO:0007669"/>
    <property type="project" value="TreeGrafter"/>
</dbReference>
<dbReference type="InterPro" id="IPR023214">
    <property type="entry name" value="HAD_sf"/>
</dbReference>
<proteinExistence type="predicted"/>
<dbReference type="InterPro" id="IPR023198">
    <property type="entry name" value="PGP-like_dom2"/>
</dbReference>
<dbReference type="InterPro" id="IPR041492">
    <property type="entry name" value="HAD_2"/>
</dbReference>
<evidence type="ECO:0000313" key="1">
    <source>
        <dbReference type="EMBL" id="KKI52147.1"/>
    </source>
</evidence>
<comment type="caution">
    <text evidence="1">The sequence shown here is derived from an EMBL/GenBank/DDBJ whole genome shotgun (WGS) entry which is preliminary data.</text>
</comment>
<keyword evidence="1" id="KW-0378">Hydrolase</keyword>
<dbReference type="Pfam" id="PF13419">
    <property type="entry name" value="HAD_2"/>
    <property type="match status" value="1"/>
</dbReference>
<dbReference type="AlphaFoldDB" id="A0A0M2NP26"/>
<dbReference type="EMBL" id="LAYJ01000033">
    <property type="protein sequence ID" value="KKI52147.1"/>
    <property type="molecule type" value="Genomic_DNA"/>
</dbReference>
<sequence length="217" mass="24088">MKYKTVLFDFDGTLMDTSIGILQCATKTLTDLGVAIPPENIFRKFIGPPLKLSFVDVCGMSDEDAERAVTLYRQKYAEGGMFEAKVYPGMVDLLKKLDNAGVKCAVASVKMEKIVRTTMLNFELTDYFDAICGASEDMNIKSKEAIVKEALKRTNSLPEESILIGDSDYDANGAKLAGMDFCAVLWGFGFNKMEDVANYTCRYIAEDVPALERFLLK</sequence>
<dbReference type="RefSeq" id="WP_052740127.1">
    <property type="nucleotide sequence ID" value="NZ_CAUERS010000174.1"/>
</dbReference>
<dbReference type="PANTHER" id="PTHR43434:SF20">
    <property type="entry name" value="5'-NUCLEOTIDASE"/>
    <property type="match status" value="1"/>
</dbReference>
<dbReference type="OrthoDB" id="9792518at2"/>
<organism evidence="1 2">
    <name type="scientific">Christensenella hongkongensis</name>
    <dbReference type="NCBI Taxonomy" id="270498"/>
    <lineage>
        <taxon>Bacteria</taxon>
        <taxon>Bacillati</taxon>
        <taxon>Bacillota</taxon>
        <taxon>Clostridia</taxon>
        <taxon>Christensenellales</taxon>
        <taxon>Christensenellaceae</taxon>
        <taxon>Christensenella</taxon>
    </lineage>
</organism>
<dbReference type="GO" id="GO:0005829">
    <property type="term" value="C:cytosol"/>
    <property type="evidence" value="ECO:0007669"/>
    <property type="project" value="TreeGrafter"/>
</dbReference>